<evidence type="ECO:0000313" key="1">
    <source>
        <dbReference type="EMBL" id="PJE80104.1"/>
    </source>
</evidence>
<gene>
    <name evidence="1" type="ORF">CI610_00915</name>
</gene>
<comment type="caution">
    <text evidence="1">The sequence shown here is derived from an EMBL/GenBank/DDBJ whole genome shotgun (WGS) entry which is preliminary data.</text>
</comment>
<protein>
    <submittedName>
        <fullName evidence="1">Uncharacterized protein</fullName>
    </submittedName>
</protein>
<accession>A0A2H9TA83</accession>
<name>A0A2H9TA83_9ZZZZ</name>
<proteinExistence type="predicted"/>
<organism evidence="1">
    <name type="scientific">invertebrate metagenome</name>
    <dbReference type="NCBI Taxonomy" id="1711999"/>
    <lineage>
        <taxon>unclassified sequences</taxon>
        <taxon>metagenomes</taxon>
        <taxon>organismal metagenomes</taxon>
    </lineage>
</organism>
<sequence>MSWGSLVVKSASLIIGFIGVCFSQQGLCAEFQVHGMKIEILLQNQLSEYGVDGLRSMNKAVSLVLWERCIETNYRLYHKQLIYLNVLPDEQNKLSEWCWSAVLDEINKTSNTSGKTPLILTGLIGVALRDNESASLEMTPICVSALLDIIRQEYKNARAASVHWLLNSRHFSGALLAKAEHTNRE</sequence>
<dbReference type="AlphaFoldDB" id="A0A2H9TA83"/>
<reference evidence="1" key="1">
    <citation type="journal article" date="2017" name="Appl. Environ. Microbiol.">
        <title>Molecular characterization of an Endozoicomonas-like organism causing infection in king scallop Pecten maximus L.</title>
        <authorList>
            <person name="Cano I."/>
            <person name="van Aerle R."/>
            <person name="Ross S."/>
            <person name="Verner-Jeffreys D.W."/>
            <person name="Paley R.K."/>
            <person name="Rimmer G."/>
            <person name="Ryder D."/>
            <person name="Hooper P."/>
            <person name="Stone D."/>
            <person name="Feist S.W."/>
        </authorList>
    </citation>
    <scope>NUCLEOTIDE SEQUENCE</scope>
</reference>
<dbReference type="EMBL" id="NSIT01000032">
    <property type="protein sequence ID" value="PJE80104.1"/>
    <property type="molecule type" value="Genomic_DNA"/>
</dbReference>